<protein>
    <submittedName>
        <fullName evidence="3">Uncharacterized protein</fullName>
    </submittedName>
</protein>
<feature type="region of interest" description="Disordered" evidence="1">
    <location>
        <begin position="40"/>
        <end position="93"/>
    </location>
</feature>
<accession>A0A1D2AEF2</accession>
<gene>
    <name evidence="3" type="ORF">g.13672</name>
</gene>
<feature type="transmembrane region" description="Helical" evidence="2">
    <location>
        <begin position="287"/>
        <end position="309"/>
    </location>
</feature>
<feature type="compositionally biased region" description="Polar residues" evidence="1">
    <location>
        <begin position="53"/>
        <end position="62"/>
    </location>
</feature>
<keyword evidence="2" id="KW-0812">Transmembrane</keyword>
<evidence type="ECO:0000256" key="1">
    <source>
        <dbReference type="SAM" id="MobiDB-lite"/>
    </source>
</evidence>
<feature type="compositionally biased region" description="Low complexity" evidence="1">
    <location>
        <begin position="65"/>
        <end position="77"/>
    </location>
</feature>
<evidence type="ECO:0000256" key="2">
    <source>
        <dbReference type="SAM" id="Phobius"/>
    </source>
</evidence>
<proteinExistence type="predicted"/>
<name>A0A1D2AEF2_AUXPR</name>
<reference evidence="3" key="1">
    <citation type="submission" date="2015-08" db="EMBL/GenBank/DDBJ databases">
        <authorList>
            <person name="Babu N.S."/>
            <person name="Beckwith C.J."/>
            <person name="Beseler K.G."/>
            <person name="Brison A."/>
            <person name="Carone J.V."/>
            <person name="Caskin T.P."/>
            <person name="Diamond M."/>
            <person name="Durham M.E."/>
            <person name="Foxe J.M."/>
            <person name="Go M."/>
            <person name="Henderson B.A."/>
            <person name="Jones I.B."/>
            <person name="McGettigan J.A."/>
            <person name="Micheletti S.J."/>
            <person name="Nasrallah M.E."/>
            <person name="Ortiz D."/>
            <person name="Piller C.R."/>
            <person name="Privatt S.R."/>
            <person name="Schneider S.L."/>
            <person name="Sharp S."/>
            <person name="Smith T.C."/>
            <person name="Stanton J.D."/>
            <person name="Ullery H.E."/>
            <person name="Wilson R.J."/>
            <person name="Serrano M.G."/>
            <person name="Buck G."/>
            <person name="Lee V."/>
            <person name="Wang Y."/>
            <person name="Carvalho R."/>
            <person name="Voegtly L."/>
            <person name="Shi R."/>
            <person name="Duckworth R."/>
            <person name="Johnson A."/>
            <person name="Loviza R."/>
            <person name="Walstead R."/>
            <person name="Shah Z."/>
            <person name="Kiflezghi M."/>
            <person name="Wade K."/>
            <person name="Ball S.L."/>
            <person name="Bradley K.W."/>
            <person name="Asai D.J."/>
            <person name="Bowman C.A."/>
            <person name="Russell D.A."/>
            <person name="Pope W.H."/>
            <person name="Jacobs-Sera D."/>
            <person name="Hendrix R.W."/>
            <person name="Hatfull G.F."/>
        </authorList>
    </citation>
    <scope>NUCLEOTIDE SEQUENCE</scope>
</reference>
<dbReference type="EMBL" id="GDKF01001327">
    <property type="protein sequence ID" value="JAT77295.1"/>
    <property type="molecule type" value="Transcribed_RNA"/>
</dbReference>
<keyword evidence="2" id="KW-0472">Membrane</keyword>
<feature type="transmembrane region" description="Helical" evidence="2">
    <location>
        <begin position="321"/>
        <end position="340"/>
    </location>
</feature>
<feature type="non-terminal residue" evidence="3">
    <location>
        <position position="1"/>
    </location>
</feature>
<sequence length="343" mass="36331">LLYQLEKYYFQSYLASEVSMTQTLTSMIARPVAPGSSITHHSGAWSSRLAPMSTRQPFTTRTRAAVKTAEASASSSTDSEEEELKPQPVDQAKDKLYIGFPKGDYKPRRGRTGRIVVDDPSLYPDRDALGIGGWAGGEVGLRAFLERSGDVARYEDAPLETPLADTPPRPAQDPFAGNDRIYVGRGRWITADARKFPYRDAFSGGFAGGELGVRTFLERGDVPIGPPGPRRPSALTIASTVAAAGTVSALLITDAEEVLPGALRTVAVPLRAGVRGLTTLDDGTKHALQIAGVGVGAVLGAVVLSRLVSTLTGKLAAGLQRVAVTLLFSAAFLAAAGYVLELY</sequence>
<organism evidence="3">
    <name type="scientific">Auxenochlorella protothecoides</name>
    <name type="common">Green microalga</name>
    <name type="synonym">Chlorella protothecoides</name>
    <dbReference type="NCBI Taxonomy" id="3075"/>
    <lineage>
        <taxon>Eukaryota</taxon>
        <taxon>Viridiplantae</taxon>
        <taxon>Chlorophyta</taxon>
        <taxon>core chlorophytes</taxon>
        <taxon>Trebouxiophyceae</taxon>
        <taxon>Chlorellales</taxon>
        <taxon>Chlorellaceae</taxon>
        <taxon>Auxenochlorella</taxon>
    </lineage>
</organism>
<evidence type="ECO:0000313" key="3">
    <source>
        <dbReference type="EMBL" id="JAT77295.1"/>
    </source>
</evidence>
<keyword evidence="2" id="KW-1133">Transmembrane helix</keyword>
<dbReference type="AlphaFoldDB" id="A0A1D2AEF2"/>